<dbReference type="EMBL" id="RRYP01017702">
    <property type="protein sequence ID" value="TNV73990.1"/>
    <property type="molecule type" value="Genomic_DNA"/>
</dbReference>
<gene>
    <name evidence="2" type="ORF">FGO68_gene7517</name>
</gene>
<evidence type="ECO:0000313" key="3">
    <source>
        <dbReference type="Proteomes" id="UP000785679"/>
    </source>
</evidence>
<dbReference type="Proteomes" id="UP000785679">
    <property type="component" value="Unassembled WGS sequence"/>
</dbReference>
<sequence>MTYKQISLYTGVRVQTVSSILATWRQNGFKLISRIYLRRKKSILSKKHEQQIVNPKNLYEQAHLTLKQRVTVLHEKHHIPLISLSAPLPGSTTAMEQSTGGPHIFTSRSSSMRGCSATSSRSLPLK</sequence>
<accession>A0A8J8NGN5</accession>
<comment type="caution">
    <text evidence="2">The sequence shown here is derived from an EMBL/GenBank/DDBJ whole genome shotgun (WGS) entry which is preliminary data.</text>
</comment>
<evidence type="ECO:0000256" key="1">
    <source>
        <dbReference type="SAM" id="MobiDB-lite"/>
    </source>
</evidence>
<protein>
    <submittedName>
        <fullName evidence="2">Uncharacterized protein</fullName>
    </submittedName>
</protein>
<reference evidence="2" key="1">
    <citation type="submission" date="2019-06" db="EMBL/GenBank/DDBJ databases">
        <authorList>
            <person name="Zheng W."/>
        </authorList>
    </citation>
    <scope>NUCLEOTIDE SEQUENCE</scope>
    <source>
        <strain evidence="2">QDHG01</strain>
    </source>
</reference>
<organism evidence="2 3">
    <name type="scientific">Halteria grandinella</name>
    <dbReference type="NCBI Taxonomy" id="5974"/>
    <lineage>
        <taxon>Eukaryota</taxon>
        <taxon>Sar</taxon>
        <taxon>Alveolata</taxon>
        <taxon>Ciliophora</taxon>
        <taxon>Intramacronucleata</taxon>
        <taxon>Spirotrichea</taxon>
        <taxon>Stichotrichia</taxon>
        <taxon>Sporadotrichida</taxon>
        <taxon>Halteriidae</taxon>
        <taxon>Halteria</taxon>
    </lineage>
</organism>
<dbReference type="AlphaFoldDB" id="A0A8J8NGN5"/>
<feature type="region of interest" description="Disordered" evidence="1">
    <location>
        <begin position="92"/>
        <end position="126"/>
    </location>
</feature>
<keyword evidence="3" id="KW-1185">Reference proteome</keyword>
<evidence type="ECO:0000313" key="2">
    <source>
        <dbReference type="EMBL" id="TNV73990.1"/>
    </source>
</evidence>
<proteinExistence type="predicted"/>
<name>A0A8J8NGN5_HALGN</name>